<dbReference type="PANTHER" id="PTHR23150:SF19">
    <property type="entry name" value="FORMYLGLYCINE-GENERATING ENZYME"/>
    <property type="match status" value="1"/>
</dbReference>
<feature type="domain" description="Sulfatase-modifying factor enzyme-like" evidence="1">
    <location>
        <begin position="52"/>
        <end position="269"/>
    </location>
</feature>
<comment type="caution">
    <text evidence="2">The sequence shown here is derived from an EMBL/GenBank/DDBJ whole genome shotgun (WGS) entry which is preliminary data.</text>
</comment>
<dbReference type="Pfam" id="PF03781">
    <property type="entry name" value="FGE-sulfatase"/>
    <property type="match status" value="1"/>
</dbReference>
<dbReference type="InterPro" id="IPR051043">
    <property type="entry name" value="Sulfatase_Mod_Factor_Kinase"/>
</dbReference>
<keyword evidence="3" id="KW-1185">Reference proteome</keyword>
<dbReference type="GO" id="GO:0120147">
    <property type="term" value="F:formylglycine-generating oxidase activity"/>
    <property type="evidence" value="ECO:0007669"/>
    <property type="project" value="TreeGrafter"/>
</dbReference>
<evidence type="ECO:0000259" key="1">
    <source>
        <dbReference type="Pfam" id="PF03781"/>
    </source>
</evidence>
<reference evidence="2 3" key="1">
    <citation type="journal article" date="2016" name="Front. Microbiol.">
        <title>Single-Cell (Meta-)Genomics of a Dimorphic Candidatus Thiomargarita nelsonii Reveals Genomic Plasticity.</title>
        <authorList>
            <person name="Flood B.E."/>
            <person name="Fliss P."/>
            <person name="Jones D.S."/>
            <person name="Dick G.J."/>
            <person name="Jain S."/>
            <person name="Kaster A.K."/>
            <person name="Winkel M."/>
            <person name="Mussmann M."/>
            <person name="Bailey J."/>
        </authorList>
    </citation>
    <scope>NUCLEOTIDE SEQUENCE [LARGE SCALE GENOMIC DNA]</scope>
    <source>
        <strain evidence="2">Hydrate Ridge</strain>
    </source>
</reference>
<evidence type="ECO:0000313" key="2">
    <source>
        <dbReference type="EMBL" id="KHD07113.1"/>
    </source>
</evidence>
<dbReference type="InterPro" id="IPR005532">
    <property type="entry name" value="SUMF_dom"/>
</dbReference>
<dbReference type="InterPro" id="IPR016187">
    <property type="entry name" value="CTDL_fold"/>
</dbReference>
<organism evidence="2 3">
    <name type="scientific">Candidatus Thiomargarita nelsonii</name>
    <dbReference type="NCBI Taxonomy" id="1003181"/>
    <lineage>
        <taxon>Bacteria</taxon>
        <taxon>Pseudomonadati</taxon>
        <taxon>Pseudomonadota</taxon>
        <taxon>Gammaproteobacteria</taxon>
        <taxon>Thiotrichales</taxon>
        <taxon>Thiotrichaceae</taxon>
        <taxon>Thiomargarita</taxon>
    </lineage>
</organism>
<dbReference type="Proteomes" id="UP000030428">
    <property type="component" value="Unassembled WGS sequence"/>
</dbReference>
<dbReference type="EMBL" id="JSZA02000305">
    <property type="protein sequence ID" value="KHD07113.1"/>
    <property type="molecule type" value="Genomic_DNA"/>
</dbReference>
<accession>A0A0A6P8P9</accession>
<name>A0A0A6P8P9_9GAMM</name>
<sequence>MEQRRQQAEEEKKGKLFKFEIITVKAWGIILKRTPKKARYQSEDLGKGITLEMVYIPEGSFLMGSPKTEKYRNRNEGPQHQVTLEPFYMGKYPVTQAQYEAVMGKNPSYFKSWFKGKNRPVEQVSWHDAVEFCKRLSEMTGRTYRLPSETQWEYAARAGTTTPFYCGETITSKLANNGWNHKKTTDVGSFPPNAFGLYDMLGNVWEWCADSWHDNYEGAPSDSSVWEGEDPYRLLRGGSWITYPGYCRCANRYYGTSGSQLHYLGFRLVVFGAAWT</sequence>
<dbReference type="PANTHER" id="PTHR23150">
    <property type="entry name" value="SULFATASE MODIFYING FACTOR 1, 2"/>
    <property type="match status" value="1"/>
</dbReference>
<dbReference type="Gene3D" id="3.90.1580.10">
    <property type="entry name" value="paralog of FGE (formylglycine-generating enzyme)"/>
    <property type="match status" value="1"/>
</dbReference>
<protein>
    <submittedName>
        <fullName evidence="2">Sulfatase-modifying factor protein</fullName>
    </submittedName>
</protein>
<dbReference type="InterPro" id="IPR042095">
    <property type="entry name" value="SUMF_sf"/>
</dbReference>
<evidence type="ECO:0000313" key="3">
    <source>
        <dbReference type="Proteomes" id="UP000030428"/>
    </source>
</evidence>
<dbReference type="SUPFAM" id="SSF56436">
    <property type="entry name" value="C-type lectin-like"/>
    <property type="match status" value="1"/>
</dbReference>
<gene>
    <name evidence="2" type="ORF">PN36_32830</name>
</gene>
<proteinExistence type="predicted"/>
<dbReference type="AlphaFoldDB" id="A0A0A6P8P9"/>